<dbReference type="OrthoDB" id="6768764at2759"/>
<protein>
    <submittedName>
        <fullName evidence="2">Transposable element</fullName>
    </submittedName>
</protein>
<proteinExistence type="predicted"/>
<dbReference type="AlphaFoldDB" id="A0A2P4YVN2"/>
<gene>
    <name evidence="2" type="ORF">PHPALM_110</name>
</gene>
<dbReference type="InterPro" id="IPR013103">
    <property type="entry name" value="RVT_2"/>
</dbReference>
<accession>A0A2P4YVN2</accession>
<organism evidence="2 3">
    <name type="scientific">Phytophthora palmivora</name>
    <dbReference type="NCBI Taxonomy" id="4796"/>
    <lineage>
        <taxon>Eukaryota</taxon>
        <taxon>Sar</taxon>
        <taxon>Stramenopiles</taxon>
        <taxon>Oomycota</taxon>
        <taxon>Peronosporomycetes</taxon>
        <taxon>Peronosporales</taxon>
        <taxon>Peronosporaceae</taxon>
        <taxon>Phytophthora</taxon>
    </lineage>
</organism>
<sequence length="209" mass="24044">MYDKEIYVAQLKTVATAPTRIQNPKAIKEAQTIPHAEHYKTKLVVRDRFYLHQMDVSTAFLNGRLSESIYIGQPTGFRSGSGKLVCKLKSLYGLTQVPRIWYENYLLKMEINGDLERITLSMSQRKDIDHLLDRGTRPGNANAVRNLSKCLTCNKQRTCLLFSMNFLRLVIAFAKRSKKHYAVLDTECLYPKWLRSELGPHAHIANERA</sequence>
<evidence type="ECO:0000259" key="1">
    <source>
        <dbReference type="Pfam" id="PF07727"/>
    </source>
</evidence>
<comment type="caution">
    <text evidence="2">The sequence shown here is derived from an EMBL/GenBank/DDBJ whole genome shotgun (WGS) entry which is preliminary data.</text>
</comment>
<reference evidence="2 3" key="1">
    <citation type="journal article" date="2017" name="Genome Biol. Evol.">
        <title>Phytophthora megakarya and P. palmivora, closely related causal agents of cacao black pod rot, underwent increases in genome sizes and gene numbers by different mechanisms.</title>
        <authorList>
            <person name="Ali S.S."/>
            <person name="Shao J."/>
            <person name="Lary D.J."/>
            <person name="Kronmiller B."/>
            <person name="Shen D."/>
            <person name="Strem M.D."/>
            <person name="Amoako-Attah I."/>
            <person name="Akrofi A.Y."/>
            <person name="Begoude B.A."/>
            <person name="Ten Hoopen G.M."/>
            <person name="Coulibaly K."/>
            <person name="Kebe B.I."/>
            <person name="Melnick R.L."/>
            <person name="Guiltinan M.J."/>
            <person name="Tyler B.M."/>
            <person name="Meinhardt L.W."/>
            <person name="Bailey B.A."/>
        </authorList>
    </citation>
    <scope>NUCLEOTIDE SEQUENCE [LARGE SCALE GENOMIC DNA]</scope>
    <source>
        <strain evidence="3">sbr112.9</strain>
    </source>
</reference>
<name>A0A2P4YVN2_9STRA</name>
<feature type="domain" description="Reverse transcriptase Ty1/copia-type" evidence="1">
    <location>
        <begin position="43"/>
        <end position="104"/>
    </location>
</feature>
<dbReference type="Pfam" id="PF07727">
    <property type="entry name" value="RVT_2"/>
    <property type="match status" value="1"/>
</dbReference>
<dbReference type="Proteomes" id="UP000237271">
    <property type="component" value="Unassembled WGS sequence"/>
</dbReference>
<evidence type="ECO:0000313" key="3">
    <source>
        <dbReference type="Proteomes" id="UP000237271"/>
    </source>
</evidence>
<dbReference type="EMBL" id="NCKW01000008">
    <property type="protein sequence ID" value="POM81854.1"/>
    <property type="molecule type" value="Genomic_DNA"/>
</dbReference>
<evidence type="ECO:0000313" key="2">
    <source>
        <dbReference type="EMBL" id="POM81854.1"/>
    </source>
</evidence>
<keyword evidence="3" id="KW-1185">Reference proteome</keyword>